<dbReference type="Proteomes" id="UP000199227">
    <property type="component" value="Unassembled WGS sequence"/>
</dbReference>
<reference evidence="6 7" key="1">
    <citation type="submission" date="2016-10" db="EMBL/GenBank/DDBJ databases">
        <authorList>
            <person name="de Groot N.N."/>
        </authorList>
    </citation>
    <scope>NUCLEOTIDE SEQUENCE [LARGE SCALE GENOMIC DNA]</scope>
    <source>
        <strain evidence="6 7">EP1-55-1</strain>
    </source>
</reference>
<evidence type="ECO:0000256" key="1">
    <source>
        <dbReference type="ARBA" id="ARBA00004953"/>
    </source>
</evidence>
<keyword evidence="5" id="KW-0949">S-adenosyl-L-methionine</keyword>
<dbReference type="Gene3D" id="3.40.50.150">
    <property type="entry name" value="Vaccinia Virus protein VP39"/>
    <property type="match status" value="1"/>
</dbReference>
<evidence type="ECO:0000313" key="6">
    <source>
        <dbReference type="EMBL" id="SFP13972.1"/>
    </source>
</evidence>
<dbReference type="PANTHER" id="PTHR43182">
    <property type="entry name" value="COBALT-PRECORRIN-6B C(15)-METHYLTRANSFERASE (DECARBOXYLATING)"/>
    <property type="match status" value="1"/>
</dbReference>
<protein>
    <submittedName>
        <fullName evidence="6">Precorrin-6Y C5,15-methyltransferase (Decarboxylating)</fullName>
    </submittedName>
</protein>
<dbReference type="CDD" id="cd02440">
    <property type="entry name" value="AdoMet_MTases"/>
    <property type="match status" value="1"/>
</dbReference>
<dbReference type="SUPFAM" id="SSF53335">
    <property type="entry name" value="S-adenosyl-L-methionine-dependent methyltransferases"/>
    <property type="match status" value="1"/>
</dbReference>
<dbReference type="NCBIfam" id="TIGR02469">
    <property type="entry name" value="CbiT"/>
    <property type="match status" value="1"/>
</dbReference>
<dbReference type="PANTHER" id="PTHR43182:SF1">
    <property type="entry name" value="COBALT-PRECORRIN-7 C(5)-METHYLTRANSFERASE"/>
    <property type="match status" value="1"/>
</dbReference>
<gene>
    <name evidence="6" type="ORF">SAMN05216234_10757</name>
</gene>
<dbReference type="GO" id="GO:0009236">
    <property type="term" value="P:cobalamin biosynthetic process"/>
    <property type="evidence" value="ECO:0007669"/>
    <property type="project" value="UniProtKB-UniPathway"/>
</dbReference>
<organism evidence="6 7">
    <name type="scientific">Hydrogenimonas thermophila</name>
    <dbReference type="NCBI Taxonomy" id="223786"/>
    <lineage>
        <taxon>Bacteria</taxon>
        <taxon>Pseudomonadati</taxon>
        <taxon>Campylobacterota</taxon>
        <taxon>Epsilonproteobacteria</taxon>
        <taxon>Campylobacterales</taxon>
        <taxon>Hydrogenimonadaceae</taxon>
        <taxon>Hydrogenimonas</taxon>
    </lineage>
</organism>
<sequence>MVTIVGNGMGDYTFDNISVKLEDFDVVVCDKNFKEEGKNILKLSYKETKEYILSNYKSQNILYVVTGSPLFFSAGTVLARLIPKKYLTIIDNTSSKSYLLSKLAISETDVSSISLHGRQNLDLRAFLKQKYTLILCDEKSLDRLKEATKYLCKDDISWIIGYKMGYSDEYIGEFDPDNHNFNLKAPFTILLKRNFDNTLKILEDSEFDTERGMITKRYKRELSLQHLDLLPNLTLWDVGAGSGSCGIEAFCRYSTKVIFFEKNPKRVDFIKTNLKRHRVCDTHLFEGDAVEHFDTIVEDPDRIFVGGGGKKLFEKLPYLYDRLNRDGVMLIVAVTLSNLTAILGILEKFHIDYEVISLSLTTYKGKLKMAEPQRELFQIRITK</sequence>
<evidence type="ECO:0000256" key="2">
    <source>
        <dbReference type="ARBA" id="ARBA00022573"/>
    </source>
</evidence>
<dbReference type="UniPathway" id="UPA00148"/>
<comment type="pathway">
    <text evidence="1">Cofactor biosynthesis; adenosylcobalamin biosynthesis.</text>
</comment>
<dbReference type="Pfam" id="PF03602">
    <property type="entry name" value="Cons_hypoth95"/>
    <property type="match status" value="1"/>
</dbReference>
<accession>A0A1I5MWW5</accession>
<name>A0A1I5MWW5_9BACT</name>
<keyword evidence="3 6" id="KW-0489">Methyltransferase</keyword>
<dbReference type="AlphaFoldDB" id="A0A1I5MWW5"/>
<evidence type="ECO:0000313" key="7">
    <source>
        <dbReference type="Proteomes" id="UP000199227"/>
    </source>
</evidence>
<dbReference type="STRING" id="223786.SAMN05216234_10757"/>
<keyword evidence="2" id="KW-0169">Cobalamin biosynthesis</keyword>
<dbReference type="OrthoDB" id="9787825at2"/>
<dbReference type="InterPro" id="IPR029063">
    <property type="entry name" value="SAM-dependent_MTases_sf"/>
</dbReference>
<dbReference type="InterPro" id="IPR050714">
    <property type="entry name" value="Cobalamin_biosynth_MTase"/>
</dbReference>
<keyword evidence="4 6" id="KW-0808">Transferase</keyword>
<proteinExistence type="predicted"/>
<dbReference type="RefSeq" id="WP_092911404.1">
    <property type="nucleotide sequence ID" value="NZ_FOXB01000007.1"/>
</dbReference>
<dbReference type="SUPFAM" id="SSF53790">
    <property type="entry name" value="Tetrapyrrole methylase"/>
    <property type="match status" value="1"/>
</dbReference>
<evidence type="ECO:0000256" key="3">
    <source>
        <dbReference type="ARBA" id="ARBA00022603"/>
    </source>
</evidence>
<dbReference type="EMBL" id="FOXB01000007">
    <property type="protein sequence ID" value="SFP13972.1"/>
    <property type="molecule type" value="Genomic_DNA"/>
</dbReference>
<evidence type="ECO:0000256" key="5">
    <source>
        <dbReference type="ARBA" id="ARBA00022691"/>
    </source>
</evidence>
<keyword evidence="7" id="KW-1185">Reference proteome</keyword>
<dbReference type="InterPro" id="IPR035996">
    <property type="entry name" value="4pyrrol_Methylase_sf"/>
</dbReference>
<evidence type="ECO:0000256" key="4">
    <source>
        <dbReference type="ARBA" id="ARBA00022679"/>
    </source>
</evidence>
<dbReference type="GO" id="GO:0008276">
    <property type="term" value="F:protein methyltransferase activity"/>
    <property type="evidence" value="ECO:0007669"/>
    <property type="project" value="InterPro"/>
</dbReference>
<dbReference type="InterPro" id="IPR014008">
    <property type="entry name" value="Cbl_synth_MTase_CbiT"/>
</dbReference>
<dbReference type="GO" id="GO:0032259">
    <property type="term" value="P:methylation"/>
    <property type="evidence" value="ECO:0007669"/>
    <property type="project" value="UniProtKB-KW"/>
</dbReference>